<evidence type="ECO:0000313" key="11">
    <source>
        <dbReference type="EMBL" id="RJP23219.1"/>
    </source>
</evidence>
<evidence type="ECO:0000256" key="3">
    <source>
        <dbReference type="ARBA" id="ARBA00022598"/>
    </source>
</evidence>
<dbReference type="UniPathway" id="UPA00148">
    <property type="reaction ID" value="UER00231"/>
</dbReference>
<keyword evidence="7 8" id="KW-0315">Glutamine amidotransferase</keyword>
<dbReference type="NCBIfam" id="TIGR00379">
    <property type="entry name" value="cobB"/>
    <property type="match status" value="1"/>
</dbReference>
<name>A0A3A4NWH2_ABYX5</name>
<keyword evidence="5 8" id="KW-0067">ATP-binding</keyword>
<comment type="function">
    <text evidence="8">Catalyzes the ATP-dependent amidation of the two carboxylate groups at positions a and c of cobyrinate, using either L-glutamine or ammonia as the nitrogen source.</text>
</comment>
<dbReference type="Pfam" id="PF01656">
    <property type="entry name" value="CbiA"/>
    <property type="match status" value="1"/>
</dbReference>
<gene>
    <name evidence="8" type="primary">cbiA</name>
    <name evidence="11" type="ORF">C4520_06605</name>
</gene>
<comment type="catalytic activity">
    <reaction evidence="8">
        <text>cob(II)yrinate + 2 L-glutamine + 2 ATP + 2 H2O = cob(II)yrinate a,c diamide + 2 L-glutamate + 2 ADP + 2 phosphate + 2 H(+)</text>
        <dbReference type="Rhea" id="RHEA:26289"/>
        <dbReference type="ChEBI" id="CHEBI:15377"/>
        <dbReference type="ChEBI" id="CHEBI:15378"/>
        <dbReference type="ChEBI" id="CHEBI:29985"/>
        <dbReference type="ChEBI" id="CHEBI:30616"/>
        <dbReference type="ChEBI" id="CHEBI:43474"/>
        <dbReference type="ChEBI" id="CHEBI:58359"/>
        <dbReference type="ChEBI" id="CHEBI:58537"/>
        <dbReference type="ChEBI" id="CHEBI:58894"/>
        <dbReference type="ChEBI" id="CHEBI:456216"/>
        <dbReference type="EC" id="6.3.5.11"/>
    </reaction>
</comment>
<comment type="miscellaneous">
    <text evidence="8">The a and c carboxylates of cobyrinate are activated for nucleophilic attack via formation of a phosphorylated intermediate by ATP. CbiA catalyzes first the amidation of the c-carboxylate, and then that of the a-carboxylate.</text>
</comment>
<dbReference type="CDD" id="cd05388">
    <property type="entry name" value="CobB_N"/>
    <property type="match status" value="1"/>
</dbReference>
<evidence type="ECO:0000256" key="5">
    <source>
        <dbReference type="ARBA" id="ARBA00022840"/>
    </source>
</evidence>
<reference evidence="11 12" key="1">
    <citation type="journal article" date="2017" name="ISME J.">
        <title>Energy and carbon metabolisms in a deep terrestrial subsurface fluid microbial community.</title>
        <authorList>
            <person name="Momper L."/>
            <person name="Jungbluth S.P."/>
            <person name="Lee M.D."/>
            <person name="Amend J.P."/>
        </authorList>
    </citation>
    <scope>NUCLEOTIDE SEQUENCE [LARGE SCALE GENOMIC DNA]</scope>
    <source>
        <strain evidence="11">SURF_5</strain>
    </source>
</reference>
<feature type="domain" description="CobB/CobQ-like glutamine amidotransferase" evidence="10">
    <location>
        <begin position="258"/>
        <end position="449"/>
    </location>
</feature>
<dbReference type="GO" id="GO:0005524">
    <property type="term" value="F:ATP binding"/>
    <property type="evidence" value="ECO:0007669"/>
    <property type="project" value="UniProtKB-UniRule"/>
</dbReference>
<dbReference type="NCBIfam" id="NF002204">
    <property type="entry name" value="PRK01077.1"/>
    <property type="match status" value="1"/>
</dbReference>
<dbReference type="SUPFAM" id="SSF52317">
    <property type="entry name" value="Class I glutamine amidotransferase-like"/>
    <property type="match status" value="1"/>
</dbReference>
<dbReference type="Pfam" id="PF07685">
    <property type="entry name" value="GATase_3"/>
    <property type="match status" value="1"/>
</dbReference>
<evidence type="ECO:0000256" key="2">
    <source>
        <dbReference type="ARBA" id="ARBA00022573"/>
    </source>
</evidence>
<dbReference type="Gene3D" id="3.40.50.880">
    <property type="match status" value="1"/>
</dbReference>
<comment type="cofactor">
    <cofactor evidence="1 8">
        <name>Mg(2+)</name>
        <dbReference type="ChEBI" id="CHEBI:18420"/>
    </cofactor>
</comment>
<dbReference type="CDD" id="cd03130">
    <property type="entry name" value="GATase1_CobB"/>
    <property type="match status" value="1"/>
</dbReference>
<dbReference type="AlphaFoldDB" id="A0A3A4NWH2"/>
<comment type="caution">
    <text evidence="11">The sequence shown here is derived from an EMBL/GenBank/DDBJ whole genome shotgun (WGS) entry which is preliminary data.</text>
</comment>
<evidence type="ECO:0000256" key="7">
    <source>
        <dbReference type="ARBA" id="ARBA00022962"/>
    </source>
</evidence>
<keyword evidence="2 8" id="KW-0169">Cobalamin biosynthesis</keyword>
<dbReference type="SUPFAM" id="SSF52540">
    <property type="entry name" value="P-loop containing nucleoside triphosphate hydrolases"/>
    <property type="match status" value="1"/>
</dbReference>
<dbReference type="GO" id="GO:0009236">
    <property type="term" value="P:cobalamin biosynthetic process"/>
    <property type="evidence" value="ECO:0007669"/>
    <property type="project" value="UniProtKB-UniRule"/>
</dbReference>
<keyword evidence="6 8" id="KW-0460">Magnesium</keyword>
<comment type="domain">
    <text evidence="8">Comprises of two domains. The C-terminal domain contains the binding site for glutamine and catalyzes the hydrolysis of this substrate to glutamate and ammonia. The N-terminal domain is anticipated to bind ATP and cobyrinate and catalyzes the ultimate synthesis of the diamide product. The ammonia produced via the glutaminase domain is probably translocated to the adjacent domain via a molecular tunnel, where it reacts with an activated intermediate.</text>
</comment>
<dbReference type="InterPro" id="IPR027417">
    <property type="entry name" value="P-loop_NTPase"/>
</dbReference>
<dbReference type="InterPro" id="IPR011698">
    <property type="entry name" value="GATase_3"/>
</dbReference>
<protein>
    <recommendedName>
        <fullName evidence="8">Cobyrinate a,c-diamide synthase</fullName>
        <ecNumber evidence="8">6.3.5.11</ecNumber>
    </recommendedName>
    <alternativeName>
        <fullName evidence="8">Cobyrinic acid a,c-diamide synthetase</fullName>
    </alternativeName>
</protein>
<sequence>MVSFETNITCPRVVISGLSGGSGKTVIALGLIELCRRKGLVVAPFKKGPDYIDVAWHALSAGRPSYNLDTFLMDSEDILLKVEARTRLADIAIIEGNRGLFDGMDASGTHSTAELAKLIGAPVLLVLNCTKITRTVAAIVLGCKLMDTQVNLAGVILNQVANIRQESLIRAAVEQETGIPVVGAIPRIKDFSLSERHLGLLPPEEHPLAKMTLERLHDVIAPNLDSDAVFRIATSSLPLAIPALRSNGCGGAVEGAPRIGVFRDSAFTFYYPENLEALERCGARLVEISGLHDRKLPQVDAIYIGGGFPETHARELAQNESLRAAVKQEVENGLPVYAECGGLIYLGETLEFGGETYPMAGVFPVGFSIKRKPQGHGYVVVEIDKPNPYFSVGTILRGHEFHYAAVQKYDPAEVGTIFQVKRGYGFDCGRDGLLYKNVLASFCHIHATGEKKWAEAVVRLAARRMLSGGRLENTMEVNRAF</sequence>
<evidence type="ECO:0000256" key="1">
    <source>
        <dbReference type="ARBA" id="ARBA00001946"/>
    </source>
</evidence>
<keyword evidence="4 8" id="KW-0547">Nucleotide-binding</keyword>
<feature type="active site" description="Nucleophile" evidence="8">
    <location>
        <position position="340"/>
    </location>
</feature>
<dbReference type="EC" id="6.3.5.11" evidence="8"/>
<dbReference type="Proteomes" id="UP000265882">
    <property type="component" value="Unassembled WGS sequence"/>
</dbReference>
<dbReference type="PROSITE" id="PS51274">
    <property type="entry name" value="GATASE_COBBQ"/>
    <property type="match status" value="1"/>
</dbReference>
<organism evidence="11 12">
    <name type="scientific">Abyssobacteria bacterium (strain SURF_5)</name>
    <dbReference type="NCBI Taxonomy" id="2093360"/>
    <lineage>
        <taxon>Bacteria</taxon>
        <taxon>Pseudomonadati</taxon>
        <taxon>Candidatus Hydrogenedentota</taxon>
        <taxon>Candidatus Abyssobacteria</taxon>
    </lineage>
</organism>
<proteinExistence type="inferred from homology"/>
<evidence type="ECO:0000256" key="6">
    <source>
        <dbReference type="ARBA" id="ARBA00022842"/>
    </source>
</evidence>
<dbReference type="InterPro" id="IPR029062">
    <property type="entry name" value="Class_I_gatase-like"/>
</dbReference>
<accession>A0A3A4NWH2</accession>
<dbReference type="InterPro" id="IPR002586">
    <property type="entry name" value="CobQ/CobB/MinD/ParA_Nub-bd_dom"/>
</dbReference>
<feature type="domain" description="CobQ/CobB/MinD/ParA nucleotide binding" evidence="9">
    <location>
        <begin position="13"/>
        <end position="195"/>
    </location>
</feature>
<evidence type="ECO:0000313" key="12">
    <source>
        <dbReference type="Proteomes" id="UP000265882"/>
    </source>
</evidence>
<evidence type="ECO:0000259" key="9">
    <source>
        <dbReference type="Pfam" id="PF01656"/>
    </source>
</evidence>
<dbReference type="EMBL" id="QZKU01000048">
    <property type="protein sequence ID" value="RJP23219.1"/>
    <property type="molecule type" value="Genomic_DNA"/>
</dbReference>
<dbReference type="PANTHER" id="PTHR43873:SF1">
    <property type="entry name" value="COBYRINATE A,C-DIAMIDE SYNTHASE"/>
    <property type="match status" value="1"/>
</dbReference>
<evidence type="ECO:0000256" key="8">
    <source>
        <dbReference type="HAMAP-Rule" id="MF_00027"/>
    </source>
</evidence>
<evidence type="ECO:0000256" key="4">
    <source>
        <dbReference type="ARBA" id="ARBA00022741"/>
    </source>
</evidence>
<dbReference type="InterPro" id="IPR004484">
    <property type="entry name" value="CbiA/CobB_synth"/>
</dbReference>
<evidence type="ECO:0000259" key="10">
    <source>
        <dbReference type="Pfam" id="PF07685"/>
    </source>
</evidence>
<comment type="similarity">
    <text evidence="8">Belongs to the CobB/CbiA family.</text>
</comment>
<feature type="site" description="Increases nucleophilicity of active site Cys" evidence="8">
    <location>
        <position position="444"/>
    </location>
</feature>
<keyword evidence="3 8" id="KW-0436">Ligase</keyword>
<comment type="pathway">
    <text evidence="8">Cofactor biosynthesis; adenosylcobalamin biosynthesis; cob(II)yrinate a,c-diamide from sirohydrochlorin (anaerobic route): step 10/10.</text>
</comment>
<dbReference type="PANTHER" id="PTHR43873">
    <property type="entry name" value="COBYRINATE A,C-DIAMIDE SYNTHASE"/>
    <property type="match status" value="1"/>
</dbReference>
<dbReference type="GO" id="GO:0042242">
    <property type="term" value="F:cobyrinic acid a,c-diamide synthase activity"/>
    <property type="evidence" value="ECO:0007669"/>
    <property type="project" value="UniProtKB-UniRule"/>
</dbReference>
<dbReference type="HAMAP" id="MF_00027">
    <property type="entry name" value="CobB_CbiA"/>
    <property type="match status" value="1"/>
</dbReference>
<dbReference type="Gene3D" id="3.40.50.300">
    <property type="entry name" value="P-loop containing nucleotide triphosphate hydrolases"/>
    <property type="match status" value="1"/>
</dbReference>